<comment type="catalytic activity">
    <reaction evidence="38">
        <text>a plastoquinone + NADH + (n+1) H(+)(in) = a plastoquinol + NAD(+) + n H(+)(out)</text>
        <dbReference type="Rhea" id="RHEA:42608"/>
        <dbReference type="Rhea" id="RHEA-COMP:9561"/>
        <dbReference type="Rhea" id="RHEA-COMP:9562"/>
        <dbReference type="ChEBI" id="CHEBI:15378"/>
        <dbReference type="ChEBI" id="CHEBI:17757"/>
        <dbReference type="ChEBI" id="CHEBI:57540"/>
        <dbReference type="ChEBI" id="CHEBI:57945"/>
        <dbReference type="ChEBI" id="CHEBI:62192"/>
    </reaction>
</comment>
<dbReference type="GO" id="GO:0051539">
    <property type="term" value="F:4 iron, 4 sulfur cluster binding"/>
    <property type="evidence" value="ECO:0007669"/>
    <property type="project" value="UniProtKB-KW"/>
</dbReference>
<evidence type="ECO:0000256" key="37">
    <source>
        <dbReference type="ARBA" id="ARBA00047726"/>
    </source>
</evidence>
<feature type="domain" description="4Fe-4S ferredoxin-type" evidence="43">
    <location>
        <begin position="595"/>
        <end position="624"/>
    </location>
</feature>
<keyword evidence="21" id="KW-0618">Plastoquinone</keyword>
<keyword evidence="26" id="KW-0408">Iron</keyword>
<keyword evidence="14" id="KW-0602">Photosynthesis</keyword>
<feature type="transmembrane region" description="Helical" evidence="42">
    <location>
        <begin position="412"/>
        <end position="433"/>
    </location>
</feature>
<evidence type="ECO:0000256" key="30">
    <source>
        <dbReference type="ARBA" id="ARBA00023136"/>
    </source>
</evidence>
<comment type="cofactor">
    <cofactor evidence="1">
        <name>[4Fe-4S] cluster</name>
        <dbReference type="ChEBI" id="CHEBI:49883"/>
    </cofactor>
</comment>
<dbReference type="Pfam" id="PF14697">
    <property type="entry name" value="Fer4_21"/>
    <property type="match status" value="1"/>
</dbReference>
<keyword evidence="17" id="KW-0479">Metal-binding</keyword>
<evidence type="ECO:0000256" key="11">
    <source>
        <dbReference type="ARBA" id="ARBA00022448"/>
    </source>
</evidence>
<evidence type="ECO:0000313" key="45">
    <source>
        <dbReference type="Proteomes" id="UP001372338"/>
    </source>
</evidence>
<dbReference type="GO" id="GO:0016651">
    <property type="term" value="F:oxidoreductase activity, acting on NAD(P)H"/>
    <property type="evidence" value="ECO:0007669"/>
    <property type="project" value="InterPro"/>
</dbReference>
<dbReference type="GO" id="GO:0009522">
    <property type="term" value="C:photosystem I"/>
    <property type="evidence" value="ECO:0007669"/>
    <property type="project" value="UniProtKB-KW"/>
</dbReference>
<dbReference type="Pfam" id="PF00499">
    <property type="entry name" value="Oxidored_q3"/>
    <property type="match status" value="1"/>
</dbReference>
<evidence type="ECO:0000256" key="28">
    <source>
        <dbReference type="ARBA" id="ARBA00023027"/>
    </source>
</evidence>
<dbReference type="GO" id="GO:0048038">
    <property type="term" value="F:quinone binding"/>
    <property type="evidence" value="ECO:0007669"/>
    <property type="project" value="UniProtKB-KW"/>
</dbReference>
<keyword evidence="16" id="KW-0874">Quinone</keyword>
<dbReference type="InterPro" id="IPR018086">
    <property type="entry name" value="NADH_UbQ_OxRdtase_su1_CS"/>
</dbReference>
<keyword evidence="27" id="KW-0411">Iron-sulfur</keyword>
<evidence type="ECO:0000256" key="22">
    <source>
        <dbReference type="ARBA" id="ARBA00022967"/>
    </source>
</evidence>
<dbReference type="EC" id="1.97.1.12" evidence="8"/>
<dbReference type="InterPro" id="IPR022885">
    <property type="entry name" value="NDH1_su_D/H"/>
</dbReference>
<dbReference type="Gene3D" id="1.20.120.1200">
    <property type="entry name" value="NADH-ubiquinone/plastoquinone oxidoreductase chain 6, subunit NuoJ"/>
    <property type="match status" value="1"/>
</dbReference>
<evidence type="ECO:0000256" key="17">
    <source>
        <dbReference type="ARBA" id="ARBA00022723"/>
    </source>
</evidence>
<feature type="transmembrane region" description="Helical" evidence="42">
    <location>
        <begin position="445"/>
        <end position="465"/>
    </location>
</feature>
<gene>
    <name evidence="44" type="ORF">RIF29_47203</name>
</gene>
<evidence type="ECO:0000256" key="24">
    <source>
        <dbReference type="ARBA" id="ARBA00022989"/>
    </source>
</evidence>
<evidence type="ECO:0000256" key="8">
    <source>
        <dbReference type="ARBA" id="ARBA00013197"/>
    </source>
</evidence>
<evidence type="ECO:0000256" key="25">
    <source>
        <dbReference type="ARBA" id="ARBA00023002"/>
    </source>
</evidence>
<evidence type="ECO:0000256" key="39">
    <source>
        <dbReference type="ARBA" id="ARBA00048912"/>
    </source>
</evidence>
<dbReference type="Gene3D" id="3.30.70.20">
    <property type="match status" value="1"/>
</dbReference>
<name>A0AAN9DRX6_CROPI</name>
<evidence type="ECO:0000313" key="44">
    <source>
        <dbReference type="EMBL" id="KAK7234024.1"/>
    </source>
</evidence>
<dbReference type="Pfam" id="PF00146">
    <property type="entry name" value="NADHdh"/>
    <property type="match status" value="1"/>
</dbReference>
<dbReference type="PROSITE" id="PS00198">
    <property type="entry name" value="4FE4S_FER_1"/>
    <property type="match status" value="2"/>
</dbReference>
<feature type="transmembrane region" description="Helical" evidence="42">
    <location>
        <begin position="505"/>
        <end position="527"/>
    </location>
</feature>
<evidence type="ECO:0000256" key="33">
    <source>
        <dbReference type="ARBA" id="ARBA00031003"/>
    </source>
</evidence>
<dbReference type="Proteomes" id="UP001372338">
    <property type="component" value="Unassembled WGS sequence"/>
</dbReference>
<keyword evidence="25" id="KW-0560">Oxidoreductase</keyword>
<dbReference type="SUPFAM" id="SSF54862">
    <property type="entry name" value="4Fe-4S ferredoxins"/>
    <property type="match status" value="1"/>
</dbReference>
<comment type="catalytic activity">
    <reaction evidence="39">
        <text>reduced [plastocyanin] + hnu + oxidized [2Fe-2S]-[ferredoxin] = oxidized [plastocyanin] + reduced [2Fe-2S]-[ferredoxin]</text>
        <dbReference type="Rhea" id="RHEA:30407"/>
        <dbReference type="Rhea" id="RHEA-COMP:10000"/>
        <dbReference type="Rhea" id="RHEA-COMP:10001"/>
        <dbReference type="Rhea" id="RHEA-COMP:10039"/>
        <dbReference type="Rhea" id="RHEA-COMP:10040"/>
        <dbReference type="ChEBI" id="CHEBI:29036"/>
        <dbReference type="ChEBI" id="CHEBI:30212"/>
        <dbReference type="ChEBI" id="CHEBI:33737"/>
        <dbReference type="ChEBI" id="CHEBI:33738"/>
        <dbReference type="ChEBI" id="CHEBI:49552"/>
        <dbReference type="EC" id="1.97.1.12"/>
    </reaction>
</comment>
<evidence type="ECO:0000256" key="32">
    <source>
        <dbReference type="ARBA" id="ARBA00030218"/>
    </source>
</evidence>
<keyword evidence="23" id="KW-0249">Electron transport</keyword>
<keyword evidence="11" id="KW-0813">Transport</keyword>
<dbReference type="FunFam" id="1.20.120.1200:FF:000002">
    <property type="entry name" value="NAD(P)H-quinone oxidoreductase subunit 6, chloroplastic"/>
    <property type="match status" value="1"/>
</dbReference>
<dbReference type="HAMAP" id="MF_01303">
    <property type="entry name" value="PSI_PsaC"/>
    <property type="match status" value="1"/>
</dbReference>
<evidence type="ECO:0000256" key="7">
    <source>
        <dbReference type="ARBA" id="ARBA00011199"/>
    </source>
</evidence>
<evidence type="ECO:0000256" key="42">
    <source>
        <dbReference type="SAM" id="Phobius"/>
    </source>
</evidence>
<dbReference type="PANTHER" id="PTHR11993">
    <property type="entry name" value="NADH-UBIQUINONE OXIDOREDUCTASE 49 KDA SUBUNIT"/>
    <property type="match status" value="1"/>
</dbReference>
<feature type="transmembrane region" description="Helical" evidence="42">
    <location>
        <begin position="367"/>
        <end position="386"/>
    </location>
</feature>
<evidence type="ECO:0000256" key="4">
    <source>
        <dbReference type="ARBA" id="ARBA00004454"/>
    </source>
</evidence>
<dbReference type="Gene3D" id="1.10.645.10">
    <property type="entry name" value="Cytochrome-c3 Hydrogenase, chain B"/>
    <property type="match status" value="2"/>
</dbReference>
<evidence type="ECO:0000259" key="43">
    <source>
        <dbReference type="PROSITE" id="PS51379"/>
    </source>
</evidence>
<feature type="domain" description="4Fe-4S ferredoxin-type" evidence="43">
    <location>
        <begin position="557"/>
        <end position="587"/>
    </location>
</feature>
<evidence type="ECO:0000256" key="21">
    <source>
        <dbReference type="ARBA" id="ARBA00022957"/>
    </source>
</evidence>
<protein>
    <recommendedName>
        <fullName evidence="10">NAD(P)H-quinone oxidoreductase subunit 6, chloroplastic</fullName>
        <ecNumber evidence="8">1.97.1.12</ecNumber>
    </recommendedName>
    <alternativeName>
        <fullName evidence="35">9 kDa polypeptide</fullName>
    </alternativeName>
    <alternativeName>
        <fullName evidence="34">NAD(P)H dehydrogenase subunit 6</fullName>
    </alternativeName>
    <alternativeName>
        <fullName evidence="31">NADH-plastoquinone oxidoreductase subunit 6</fullName>
    </alternativeName>
    <alternativeName>
        <fullName evidence="36">PSI-C</fullName>
    </alternativeName>
    <alternativeName>
        <fullName evidence="9">Photosystem I iron-sulfur center</fullName>
    </alternativeName>
    <alternativeName>
        <fullName evidence="32">Photosystem I subunit VII</fullName>
    </alternativeName>
    <alternativeName>
        <fullName evidence="33">PsaC</fullName>
    </alternativeName>
</protein>
<dbReference type="GO" id="GO:0046872">
    <property type="term" value="F:metal ion binding"/>
    <property type="evidence" value="ECO:0007669"/>
    <property type="project" value="UniProtKB-KW"/>
</dbReference>
<keyword evidence="18" id="KW-0677">Repeat</keyword>
<evidence type="ECO:0000256" key="9">
    <source>
        <dbReference type="ARBA" id="ARBA00013413"/>
    </source>
</evidence>
<evidence type="ECO:0000256" key="34">
    <source>
        <dbReference type="ARBA" id="ARBA00031648"/>
    </source>
</evidence>
<evidence type="ECO:0000256" key="40">
    <source>
        <dbReference type="ARBA" id="ARBA00060480"/>
    </source>
</evidence>
<keyword evidence="24 42" id="KW-1133">Transmembrane helix</keyword>
<keyword evidence="13" id="KW-0150">Chloroplast</keyword>
<feature type="transmembrane region" description="Helical" evidence="42">
    <location>
        <begin position="326"/>
        <end position="346"/>
    </location>
</feature>
<evidence type="ECO:0000256" key="15">
    <source>
        <dbReference type="ARBA" id="ARBA00022692"/>
    </source>
</evidence>
<reference evidence="44 45" key="1">
    <citation type="submission" date="2024-01" db="EMBL/GenBank/DDBJ databases">
        <title>The genomes of 5 underutilized Papilionoideae crops provide insights into root nodulation and disease resistanc.</title>
        <authorList>
            <person name="Yuan L."/>
        </authorList>
    </citation>
    <scope>NUCLEOTIDE SEQUENCE [LARGE SCALE GENOMIC DNA]</scope>
    <source>
        <strain evidence="44">ZHUSHIDOU_FW_LH</strain>
        <tissue evidence="44">Leaf</tissue>
    </source>
</reference>
<evidence type="ECO:0000256" key="10">
    <source>
        <dbReference type="ARBA" id="ARBA00018131"/>
    </source>
</evidence>
<proteinExistence type="inferred from homology"/>
<dbReference type="InterPro" id="IPR017900">
    <property type="entry name" value="4Fe4S_Fe_S_CS"/>
</dbReference>
<evidence type="ECO:0000256" key="35">
    <source>
        <dbReference type="ARBA" id="ARBA00032541"/>
    </source>
</evidence>
<feature type="transmembrane region" description="Helical" evidence="42">
    <location>
        <begin position="539"/>
        <end position="561"/>
    </location>
</feature>
<evidence type="ECO:0000256" key="38">
    <source>
        <dbReference type="ARBA" id="ARBA00048026"/>
    </source>
</evidence>
<evidence type="ECO:0000256" key="29">
    <source>
        <dbReference type="ARBA" id="ARBA00023078"/>
    </source>
</evidence>
<feature type="transmembrane region" description="Helical" evidence="42">
    <location>
        <begin position="295"/>
        <end position="314"/>
    </location>
</feature>
<evidence type="ECO:0000256" key="16">
    <source>
        <dbReference type="ARBA" id="ARBA00022719"/>
    </source>
</evidence>
<comment type="function">
    <text evidence="3">NDH shuttles electrons from NAD(P)H:plastoquinone, via FMN and iron-sulfur (Fe-S) centers, to quinones in the photosynthetic chain and possibly in a chloroplast respiratory chain. The immediate electron acceptor for the enzyme in this species is believed to be plastoquinone. Couples the redox reaction to proton translocation, and thus conserves the redox energy in a proton gradient.</text>
</comment>
<dbReference type="InterPro" id="IPR029014">
    <property type="entry name" value="NiFe-Hase_large"/>
</dbReference>
<keyword evidence="13" id="KW-0934">Plastid</keyword>
<evidence type="ECO:0000256" key="20">
    <source>
        <dbReference type="ARBA" id="ARBA00022857"/>
    </source>
</evidence>
<evidence type="ECO:0000256" key="14">
    <source>
        <dbReference type="ARBA" id="ARBA00022531"/>
    </source>
</evidence>
<dbReference type="PROSITE" id="PS00535">
    <property type="entry name" value="COMPLEX1_49K"/>
    <property type="match status" value="1"/>
</dbReference>
<comment type="catalytic activity">
    <reaction evidence="37">
        <text>a plastoquinone + NADPH + (n+1) H(+)(in) = a plastoquinol + NADP(+) + n H(+)(out)</text>
        <dbReference type="Rhea" id="RHEA:42612"/>
        <dbReference type="Rhea" id="RHEA-COMP:9561"/>
        <dbReference type="Rhea" id="RHEA-COMP:9562"/>
        <dbReference type="ChEBI" id="CHEBI:15378"/>
        <dbReference type="ChEBI" id="CHEBI:17757"/>
        <dbReference type="ChEBI" id="CHEBI:57783"/>
        <dbReference type="ChEBI" id="CHEBI:58349"/>
        <dbReference type="ChEBI" id="CHEBI:62192"/>
    </reaction>
</comment>
<comment type="function">
    <text evidence="2">Apoprotein for the two 4Fe-4S centers FA and FB of photosystem I (PSI); essential for photochemical activity. FB is the terminal electron acceptor of PSI, donating electrons to ferredoxin. The C-terminus interacts with PsaA/B/D and helps assemble the protein into the PSI complex. Required for binding of PsaD and PsaE to PSI. PSI is a plastocyanin-ferredoxin oxidoreductase, converting photonic excitation into a charge separation, which transfers an electron from the donor P700 chlorophyll pair to the spectroscopically characterized acceptors A0, A1, FX, FA and FB in turn.</text>
</comment>
<evidence type="ECO:0000256" key="23">
    <source>
        <dbReference type="ARBA" id="ARBA00022982"/>
    </source>
</evidence>
<dbReference type="PANTHER" id="PTHR11993:SF10">
    <property type="entry name" value="NADH DEHYDROGENASE [UBIQUINONE] IRON-SULFUR PROTEIN 2, MITOCHONDRIAL"/>
    <property type="match status" value="1"/>
</dbReference>
<keyword evidence="22" id="KW-1278">Translocase</keyword>
<evidence type="ECO:0000256" key="1">
    <source>
        <dbReference type="ARBA" id="ARBA00001966"/>
    </source>
</evidence>
<evidence type="ECO:0000256" key="12">
    <source>
        <dbReference type="ARBA" id="ARBA00022485"/>
    </source>
</evidence>
<keyword evidence="45" id="KW-1185">Reference proteome</keyword>
<evidence type="ECO:0000256" key="13">
    <source>
        <dbReference type="ARBA" id="ARBA00022528"/>
    </source>
</evidence>
<organism evidence="44 45">
    <name type="scientific">Crotalaria pallida</name>
    <name type="common">Smooth rattlebox</name>
    <name type="synonym">Crotalaria striata</name>
    <dbReference type="NCBI Taxonomy" id="3830"/>
    <lineage>
        <taxon>Eukaryota</taxon>
        <taxon>Viridiplantae</taxon>
        <taxon>Streptophyta</taxon>
        <taxon>Embryophyta</taxon>
        <taxon>Tracheophyta</taxon>
        <taxon>Spermatophyta</taxon>
        <taxon>Magnoliopsida</taxon>
        <taxon>eudicotyledons</taxon>
        <taxon>Gunneridae</taxon>
        <taxon>Pentapetalae</taxon>
        <taxon>rosids</taxon>
        <taxon>fabids</taxon>
        <taxon>Fabales</taxon>
        <taxon>Fabaceae</taxon>
        <taxon>Papilionoideae</taxon>
        <taxon>50 kb inversion clade</taxon>
        <taxon>genistoids sensu lato</taxon>
        <taxon>core genistoids</taxon>
        <taxon>Crotalarieae</taxon>
        <taxon>Crotalaria</taxon>
    </lineage>
</organism>
<evidence type="ECO:0000256" key="26">
    <source>
        <dbReference type="ARBA" id="ARBA00023004"/>
    </source>
</evidence>
<keyword evidence="19" id="KW-0603">Photosystem I</keyword>
<dbReference type="InterPro" id="IPR042106">
    <property type="entry name" value="Nuo/plastoQ_OxRdtase_6_NuoJ"/>
</dbReference>
<dbReference type="PROSITE" id="PS00667">
    <property type="entry name" value="COMPLEX1_ND1_1"/>
    <property type="match status" value="1"/>
</dbReference>
<comment type="similarity">
    <text evidence="5">Belongs to the complex I subunit 6 family.</text>
</comment>
<dbReference type="InterPro" id="IPR001135">
    <property type="entry name" value="NADH_Q_OxRdtase_suD"/>
</dbReference>
<keyword evidence="30 42" id="KW-0472">Membrane</keyword>
<dbReference type="NCBIfam" id="TIGR03048">
    <property type="entry name" value="PS_I_psaC"/>
    <property type="match status" value="1"/>
</dbReference>
<evidence type="ECO:0000256" key="6">
    <source>
        <dbReference type="ARBA" id="ARBA00005769"/>
    </source>
</evidence>
<accession>A0AAN9DRX6</accession>
<evidence type="ECO:0000256" key="36">
    <source>
        <dbReference type="ARBA" id="ARBA00033423"/>
    </source>
</evidence>
<evidence type="ECO:0000256" key="27">
    <source>
        <dbReference type="ARBA" id="ARBA00023014"/>
    </source>
</evidence>
<dbReference type="GO" id="GO:0009773">
    <property type="term" value="P:photosynthetic electron transport in photosystem I"/>
    <property type="evidence" value="ECO:0007669"/>
    <property type="project" value="InterPro"/>
</dbReference>
<comment type="subcellular location">
    <subcellularLocation>
        <location evidence="40">Plastid thylakoid membrane</location>
        <topology evidence="40">Peripheral membrane protein</topology>
        <orientation evidence="40">Stromal side</orientation>
    </subcellularLocation>
    <subcellularLocation>
        <location evidence="4">Plastid</location>
        <location evidence="4">Chloroplast thylakoid membrane</location>
        <topology evidence="4">Multi-pass membrane protein</topology>
    </subcellularLocation>
</comment>
<comment type="subunit">
    <text evidence="7">NDH is composed of at least 16 different subunits, 5 of which are encoded in the nucleus.</text>
</comment>
<dbReference type="InterPro" id="IPR017896">
    <property type="entry name" value="4Fe4S_Fe-S-bd"/>
</dbReference>
<keyword evidence="12" id="KW-0004">4Fe-4S</keyword>
<dbReference type="InterPro" id="IPR001457">
    <property type="entry name" value="NADH_UbQ/plastoQ_OxRdtase_su6"/>
</dbReference>
<evidence type="ECO:0000256" key="41">
    <source>
        <dbReference type="ARBA" id="ARBA00063727"/>
    </source>
</evidence>
<keyword evidence="20" id="KW-0521">NADP</keyword>
<dbReference type="AlphaFoldDB" id="A0AAN9DRX6"/>
<keyword evidence="29" id="KW-0793">Thylakoid</keyword>
<dbReference type="Pfam" id="PF00346">
    <property type="entry name" value="Complex1_49kDa"/>
    <property type="match status" value="1"/>
</dbReference>
<comment type="subunit">
    <text evidence="41">The eukaryotic PSI reaction center is composed of at least 11 subunits.</text>
</comment>
<dbReference type="EMBL" id="JAYWIO010000075">
    <property type="protein sequence ID" value="KAK7234024.1"/>
    <property type="molecule type" value="Genomic_DNA"/>
</dbReference>
<evidence type="ECO:0000256" key="18">
    <source>
        <dbReference type="ARBA" id="ARBA00022737"/>
    </source>
</evidence>
<dbReference type="FunFam" id="3.30.70.20:FF:000001">
    <property type="entry name" value="Photosystem I iron-sulfur center"/>
    <property type="match status" value="1"/>
</dbReference>
<keyword evidence="15 42" id="KW-0812">Transmembrane</keyword>
<sequence length="637" mass="71291">MNVPATRKDLMIVNMGPHHPSMHGVLRLILTLDGEDVIDCEPILGYLHRGMEKIAENRTIIQYLPYVTRWDYLATMFTEAITVNGPEQLGNIQVPKRAGYIRVVLLELSRIASHLLWLGPFMADIGAQTPFFYIFRERELIYDLFEAATGPMLRASGIQWDLRKVDNYECYGEFDWEVQWQKEGDSLARYLVRIGEMMESVKIIQQALEGIPGGPYENLEIRCFDREKEPEWNDFEYRFISVLAIVWLEREISAGIQQRIGPEYAGPLGVLQALSDGTKLLFKENLIPSRGDSRLFSIGPSISVISILISYSVIPFGYNFVLSDLNIGVFLWVAISSIAPIGLLMSGYGSNNKYSFLGGLRAAAQSISYEIPLTLCLIVFLISSLAECERLPFDLPEAEEELVAGYQTEYSAAAQLLIYVGAINVLIIFAVMFMNGSEYYQDFPLWTVGDGITLMVCTSIFLSLITTIPDTSWYGIIWTTRLNQIIEQDLISTSQQIGIHLSTDFFLPFELISIILLSALIGAIVVARHRQLKGNIFSIFVIAIAAAEAAIGSAIVSSISLKIYDTCIGCTQCVRACPTDVLEMIPWDGCKAKQIASAPRTEDCVGCKRCESACPTDFLSVRVYLWHETTRSMGLAY</sequence>
<keyword evidence="28" id="KW-0520">NAD</keyword>
<dbReference type="GO" id="GO:0008137">
    <property type="term" value="F:NADH dehydrogenase (ubiquinone) activity"/>
    <property type="evidence" value="ECO:0007669"/>
    <property type="project" value="InterPro"/>
</dbReference>
<comment type="similarity">
    <text evidence="6">Belongs to the complex I 49 kDa subunit family.</text>
</comment>
<comment type="caution">
    <text evidence="44">The sequence shown here is derived from an EMBL/GenBank/DDBJ whole genome shotgun (WGS) entry which is preliminary data.</text>
</comment>
<evidence type="ECO:0000256" key="3">
    <source>
        <dbReference type="ARBA" id="ARBA00004059"/>
    </source>
</evidence>
<dbReference type="PROSITE" id="PS00668">
    <property type="entry name" value="COMPLEX1_ND1_2"/>
    <property type="match status" value="1"/>
</dbReference>
<evidence type="ECO:0000256" key="31">
    <source>
        <dbReference type="ARBA" id="ARBA00029875"/>
    </source>
</evidence>
<evidence type="ECO:0000256" key="5">
    <source>
        <dbReference type="ARBA" id="ARBA00005698"/>
    </source>
</evidence>
<dbReference type="SUPFAM" id="SSF56762">
    <property type="entry name" value="HydB/Nqo4-like"/>
    <property type="match status" value="1"/>
</dbReference>
<dbReference type="GO" id="GO:0051287">
    <property type="term" value="F:NAD binding"/>
    <property type="evidence" value="ECO:0007669"/>
    <property type="project" value="InterPro"/>
</dbReference>
<dbReference type="GO" id="GO:0009535">
    <property type="term" value="C:chloroplast thylakoid membrane"/>
    <property type="evidence" value="ECO:0007669"/>
    <property type="project" value="UniProtKB-SubCell"/>
</dbReference>
<dbReference type="InterPro" id="IPR017491">
    <property type="entry name" value="PSI_PsaC"/>
</dbReference>
<dbReference type="PROSITE" id="PS51379">
    <property type="entry name" value="4FE4S_FER_2"/>
    <property type="match status" value="2"/>
</dbReference>
<evidence type="ECO:0000256" key="19">
    <source>
        <dbReference type="ARBA" id="ARBA00022836"/>
    </source>
</evidence>
<dbReference type="InterPro" id="IPR014029">
    <property type="entry name" value="NADH_UbQ_OxRdtase_49kDa_CS"/>
</dbReference>
<evidence type="ECO:0000256" key="2">
    <source>
        <dbReference type="ARBA" id="ARBA00003402"/>
    </source>
</evidence>
<dbReference type="InterPro" id="IPR001694">
    <property type="entry name" value="NADH_UbQ_OxRdtase_su1/FPO"/>
</dbReference>